<comment type="caution">
    <text evidence="2">The sequence shown here is derived from an EMBL/GenBank/DDBJ whole genome shotgun (WGS) entry which is preliminary data.</text>
</comment>
<dbReference type="AlphaFoldDB" id="A0A9Q3XEQ0"/>
<protein>
    <submittedName>
        <fullName evidence="2">Uncharacterized protein</fullName>
    </submittedName>
</protein>
<name>A0A9Q3XEQ0_9SPHN</name>
<proteinExistence type="predicted"/>
<dbReference type="EMBL" id="JAHVKP010000001">
    <property type="protein sequence ID" value="MBY6219100.1"/>
    <property type="molecule type" value="Genomic_DNA"/>
</dbReference>
<evidence type="ECO:0000313" key="2">
    <source>
        <dbReference type="EMBL" id="MBY6219100.1"/>
    </source>
</evidence>
<dbReference type="Proteomes" id="UP000824927">
    <property type="component" value="Unassembled WGS sequence"/>
</dbReference>
<reference evidence="2" key="1">
    <citation type="submission" date="2021-06" db="EMBL/GenBank/DDBJ databases">
        <title>50 bacteria genomes isolated from Dapeng, Shenzhen, China.</title>
        <authorList>
            <person name="Zheng W."/>
            <person name="Yu S."/>
            <person name="Huang Y."/>
        </authorList>
    </citation>
    <scope>NUCLEOTIDE SEQUENCE</scope>
    <source>
        <strain evidence="2">DP4N28-2</strain>
    </source>
</reference>
<gene>
    <name evidence="2" type="ORF">KUV31_12190</name>
</gene>
<dbReference type="RefSeq" id="WP_222405728.1">
    <property type="nucleotide sequence ID" value="NZ_JAHVKP010000001.1"/>
</dbReference>
<organism evidence="2 3">
    <name type="scientific">Qipengyuania aquimaris</name>
    <dbReference type="NCBI Taxonomy" id="255984"/>
    <lineage>
        <taxon>Bacteria</taxon>
        <taxon>Pseudomonadati</taxon>
        <taxon>Pseudomonadota</taxon>
        <taxon>Alphaproteobacteria</taxon>
        <taxon>Sphingomonadales</taxon>
        <taxon>Erythrobacteraceae</taxon>
        <taxon>Qipengyuania</taxon>
    </lineage>
</organism>
<evidence type="ECO:0000256" key="1">
    <source>
        <dbReference type="SAM" id="Coils"/>
    </source>
</evidence>
<accession>A0A9Q3XEQ0</accession>
<sequence length="220" mass="23973">MPALSISIPLAASRRTVSFPERPLRLRRELERGLGGGASLLVTREWECRFIALEGGARIEARQLAVTVDAPPPLASLAEIERKREVTGLFPMTLDSNGVIVGWPEGDASIQHAVERASRLIEERAREQNASQDVRRQLAEIGRTAASLVSQVPRDLFFPQAGKRSESRALDLPGGAEGSYEVSVSVSAEPASGLLRQSERRIVTRIGDSARVSRETWAIA</sequence>
<keyword evidence="1" id="KW-0175">Coiled coil</keyword>
<evidence type="ECO:0000313" key="3">
    <source>
        <dbReference type="Proteomes" id="UP000824927"/>
    </source>
</evidence>
<feature type="coiled-coil region" evidence="1">
    <location>
        <begin position="110"/>
        <end position="137"/>
    </location>
</feature>